<organism evidence="3 4">
    <name type="scientific">Acanthoscelides obtectus</name>
    <name type="common">Bean weevil</name>
    <name type="synonym">Bruchus obtectus</name>
    <dbReference type="NCBI Taxonomy" id="200917"/>
    <lineage>
        <taxon>Eukaryota</taxon>
        <taxon>Metazoa</taxon>
        <taxon>Ecdysozoa</taxon>
        <taxon>Arthropoda</taxon>
        <taxon>Hexapoda</taxon>
        <taxon>Insecta</taxon>
        <taxon>Pterygota</taxon>
        <taxon>Neoptera</taxon>
        <taxon>Endopterygota</taxon>
        <taxon>Coleoptera</taxon>
        <taxon>Polyphaga</taxon>
        <taxon>Cucujiformia</taxon>
        <taxon>Chrysomeloidea</taxon>
        <taxon>Chrysomelidae</taxon>
        <taxon>Bruchinae</taxon>
        <taxon>Bruchini</taxon>
        <taxon>Acanthoscelides</taxon>
    </lineage>
</organism>
<feature type="region of interest" description="Disordered" evidence="1">
    <location>
        <begin position="1"/>
        <end position="32"/>
    </location>
</feature>
<name>A0A9P0KEJ2_ACAOB</name>
<dbReference type="AlphaFoldDB" id="A0A9P0KEJ2"/>
<dbReference type="PANTHER" id="PTHR45750:SF3">
    <property type="entry name" value="HISTONE ACETYLTRANSFERASE"/>
    <property type="match status" value="1"/>
</dbReference>
<reference evidence="3" key="1">
    <citation type="submission" date="2022-03" db="EMBL/GenBank/DDBJ databases">
        <authorList>
            <person name="Sayadi A."/>
        </authorList>
    </citation>
    <scope>NUCLEOTIDE SEQUENCE</scope>
</reference>
<dbReference type="OrthoDB" id="1937912at2759"/>
<dbReference type="InterPro" id="IPR037800">
    <property type="entry name" value="GCN5"/>
</dbReference>
<evidence type="ECO:0000259" key="2">
    <source>
        <dbReference type="Pfam" id="PF06466"/>
    </source>
</evidence>
<dbReference type="EMBL" id="CAKOFQ010006801">
    <property type="protein sequence ID" value="CAH1972641.1"/>
    <property type="molecule type" value="Genomic_DNA"/>
</dbReference>
<evidence type="ECO:0000256" key="1">
    <source>
        <dbReference type="SAM" id="MobiDB-lite"/>
    </source>
</evidence>
<gene>
    <name evidence="3" type="ORF">ACAOBT_LOCUS10117</name>
</gene>
<sequence length="343" mass="39881">MSENSVEPTDTTATGGDGSSQVGGGESGAKQEQYASRLTNLEKIQIKKQTVLSYPLNKKLSKLAVYSRCQAEKCDCIGWKRTDNSMQNPTFTDFCRCEHTLEMHVSHLKQKSEEELNRLLVMVVDVDNMYTAMTKQENIETKRLYLYLFRLLRKCVLTLDTPVVEGPLGQPPFEKPCIHKAVTNFLVYKFSHLGQQELITMYELAKILCHCLNTWDFPPPSSQKHIVSQEATKYKIEYTRWLVFCYVPTFCDSLQRFDTTMVFGRTLLRSVFKYIRKQMLDEFHRERDSTPQEEKRILLLTNFPTFLNQLEEEIYAPNSPIWHPEFKTQSLHFQSILDSKLKG</sequence>
<proteinExistence type="predicted"/>
<comment type="caution">
    <text evidence="3">The sequence shown here is derived from an EMBL/GenBank/DDBJ whole genome shotgun (WGS) entry which is preliminary data.</text>
</comment>
<dbReference type="GO" id="GO:0045944">
    <property type="term" value="P:positive regulation of transcription by RNA polymerase II"/>
    <property type="evidence" value="ECO:0007669"/>
    <property type="project" value="TreeGrafter"/>
</dbReference>
<feature type="compositionally biased region" description="Gly residues" evidence="1">
    <location>
        <begin position="15"/>
        <end position="27"/>
    </location>
</feature>
<accession>A0A9P0KEJ2</accession>
<dbReference type="GO" id="GO:0140672">
    <property type="term" value="C:ATAC complex"/>
    <property type="evidence" value="ECO:0007669"/>
    <property type="project" value="TreeGrafter"/>
</dbReference>
<dbReference type="PANTHER" id="PTHR45750">
    <property type="entry name" value="GH11602P"/>
    <property type="match status" value="1"/>
</dbReference>
<dbReference type="GO" id="GO:0010484">
    <property type="term" value="F:histone H3 acetyltransferase activity"/>
    <property type="evidence" value="ECO:0007669"/>
    <property type="project" value="TreeGrafter"/>
</dbReference>
<evidence type="ECO:0000313" key="3">
    <source>
        <dbReference type="EMBL" id="CAH1972641.1"/>
    </source>
</evidence>
<feature type="domain" description="PCAF N-terminal" evidence="2">
    <location>
        <begin position="43"/>
        <end position="281"/>
    </location>
</feature>
<keyword evidence="4" id="KW-1185">Reference proteome</keyword>
<evidence type="ECO:0000313" key="4">
    <source>
        <dbReference type="Proteomes" id="UP001152888"/>
    </source>
</evidence>
<dbReference type="Proteomes" id="UP001152888">
    <property type="component" value="Unassembled WGS sequence"/>
</dbReference>
<dbReference type="Pfam" id="PF06466">
    <property type="entry name" value="PCAF_N"/>
    <property type="match status" value="1"/>
</dbReference>
<dbReference type="InterPro" id="IPR009464">
    <property type="entry name" value="PCAF_N"/>
</dbReference>
<protein>
    <recommendedName>
        <fullName evidence="2">PCAF N-terminal domain-containing protein</fullName>
    </recommendedName>
</protein>
<dbReference type="GO" id="GO:0005634">
    <property type="term" value="C:nucleus"/>
    <property type="evidence" value="ECO:0007669"/>
    <property type="project" value="InterPro"/>
</dbReference>